<comment type="pathway">
    <text evidence="1">Carbohydrate metabolism; tricarboxylic acid cycle.</text>
</comment>
<dbReference type="InterPro" id="IPR036969">
    <property type="entry name" value="Citrate_synthase_sf"/>
</dbReference>
<proteinExistence type="inferred from homology"/>
<dbReference type="OrthoDB" id="9800864at2"/>
<dbReference type="Gene3D" id="1.10.580.10">
    <property type="entry name" value="Citrate Synthase, domain 1"/>
    <property type="match status" value="1"/>
</dbReference>
<dbReference type="InterPro" id="IPR024176">
    <property type="entry name" value="Citrate_synthase_bac-typ"/>
</dbReference>
<feature type="active site" evidence="6">
    <location>
        <position position="310"/>
    </location>
</feature>
<evidence type="ECO:0000256" key="3">
    <source>
        <dbReference type="ARBA" id="ARBA00022679"/>
    </source>
</evidence>
<comment type="caution">
    <text evidence="8">The sequence shown here is derived from an EMBL/GenBank/DDBJ whole genome shotgun (WGS) entry which is preliminary data.</text>
</comment>
<dbReference type="InterPro" id="IPR002020">
    <property type="entry name" value="Citrate_synthase"/>
</dbReference>
<keyword evidence="3 5" id="KW-0808">Transferase</keyword>
<name>A0A0C2W4I1_9BACL</name>
<dbReference type="GO" id="GO:0005975">
    <property type="term" value="P:carbohydrate metabolic process"/>
    <property type="evidence" value="ECO:0007669"/>
    <property type="project" value="TreeGrafter"/>
</dbReference>
<dbReference type="SUPFAM" id="SSF48256">
    <property type="entry name" value="Citrate synthase"/>
    <property type="match status" value="1"/>
</dbReference>
<dbReference type="UniPathway" id="UPA00223"/>
<organism evidence="8 9">
    <name type="scientific">Jeotgalibacillus campisalis</name>
    <dbReference type="NCBI Taxonomy" id="220754"/>
    <lineage>
        <taxon>Bacteria</taxon>
        <taxon>Bacillati</taxon>
        <taxon>Bacillota</taxon>
        <taxon>Bacilli</taxon>
        <taxon>Bacillales</taxon>
        <taxon>Caryophanaceae</taxon>
        <taxon>Jeotgalibacillus</taxon>
    </lineage>
</organism>
<dbReference type="NCBIfam" id="NF009005">
    <property type="entry name" value="PRK12350.1"/>
    <property type="match status" value="1"/>
</dbReference>
<dbReference type="Proteomes" id="UP000031972">
    <property type="component" value="Unassembled WGS sequence"/>
</dbReference>
<evidence type="ECO:0000313" key="9">
    <source>
        <dbReference type="Proteomes" id="UP000031972"/>
    </source>
</evidence>
<dbReference type="Pfam" id="PF00285">
    <property type="entry name" value="Citrate_synt"/>
    <property type="match status" value="1"/>
</dbReference>
<protein>
    <recommendedName>
        <fullName evidence="5">Citrate synthase</fullName>
    </recommendedName>
</protein>
<evidence type="ECO:0000256" key="2">
    <source>
        <dbReference type="ARBA" id="ARBA00010566"/>
    </source>
</evidence>
<reference evidence="8 9" key="1">
    <citation type="submission" date="2015-01" db="EMBL/GenBank/DDBJ databases">
        <title>Jeotgalibacillus campisalis genome sequencing.</title>
        <authorList>
            <person name="Goh K.M."/>
            <person name="Chan K.-G."/>
            <person name="Yaakop A.S."/>
            <person name="Ee R."/>
            <person name="Gan H.M."/>
            <person name="Chan C.S."/>
        </authorList>
    </citation>
    <scope>NUCLEOTIDE SEQUENCE [LARGE SCALE GENOMIC DNA]</scope>
    <source>
        <strain evidence="8 9">SF-57</strain>
    </source>
</reference>
<dbReference type="RefSeq" id="WP_041055223.1">
    <property type="nucleotide sequence ID" value="NZ_JXRR01000008.1"/>
</dbReference>
<evidence type="ECO:0000313" key="8">
    <source>
        <dbReference type="EMBL" id="KIL50963.1"/>
    </source>
</evidence>
<dbReference type="CDD" id="cd06109">
    <property type="entry name" value="BsCS-I_like"/>
    <property type="match status" value="1"/>
</dbReference>
<comment type="catalytic activity">
    <reaction evidence="4">
        <text>oxaloacetate + acetyl-CoA + H2O = citrate + CoA + H(+)</text>
        <dbReference type="Rhea" id="RHEA:16845"/>
        <dbReference type="ChEBI" id="CHEBI:15377"/>
        <dbReference type="ChEBI" id="CHEBI:15378"/>
        <dbReference type="ChEBI" id="CHEBI:16452"/>
        <dbReference type="ChEBI" id="CHEBI:16947"/>
        <dbReference type="ChEBI" id="CHEBI:57287"/>
        <dbReference type="ChEBI" id="CHEBI:57288"/>
        <dbReference type="EC" id="2.3.3.16"/>
    </reaction>
</comment>
<dbReference type="PANTHER" id="PTHR11739:SF4">
    <property type="entry name" value="CITRATE SYNTHASE, PEROXISOMAL"/>
    <property type="match status" value="1"/>
</dbReference>
<dbReference type="InterPro" id="IPR019810">
    <property type="entry name" value="Citrate_synthase_AS"/>
</dbReference>
<dbReference type="GO" id="GO:0005829">
    <property type="term" value="C:cytosol"/>
    <property type="evidence" value="ECO:0007669"/>
    <property type="project" value="TreeGrafter"/>
</dbReference>
<dbReference type="GO" id="GO:0036440">
    <property type="term" value="F:citrate synthase activity"/>
    <property type="evidence" value="ECO:0007669"/>
    <property type="project" value="UniProtKB-EC"/>
</dbReference>
<keyword evidence="9" id="KW-1185">Reference proteome</keyword>
<accession>A0A0C2W4I1</accession>
<dbReference type="InterPro" id="IPR016143">
    <property type="entry name" value="Citrate_synth-like_sm_a-sub"/>
</dbReference>
<dbReference type="InterPro" id="IPR016142">
    <property type="entry name" value="Citrate_synth-like_lrg_a-sub"/>
</dbReference>
<comment type="similarity">
    <text evidence="2 5 7">Belongs to the citrate synthase family.</text>
</comment>
<sequence length="366" mass="40923">MNEQWSRGLEGVIATDTKISLVDGQNGRLIYRGYEANKLSLTSSFEEVCHLLWHGSLPDADQLIKFNEKFKQHRTLPPHIITILKALPAEMSMMSVIRTCVSALESPFFSWPPTVDQAIVVTAVIPVIITSRAAYLKKEEPVKPDPSLNHIANYLYMLHGKQPTDTHIKALTAYSILTMEHGMNASTFTSRVIASTESDLISSAAGAIGAMKGPLHGGAPSEVTQMLNEIETKEKAESWIKKKLENHEKLMGFGHRVYKTTDPRSEALKEMTKQLAGEDPWLDLAYYVEETALRLLDHYKPGRKLYTNVEFYAAAILKAVDLPAELFTPTFTASRMVGWTANIIEQSNNNRIFRPQSLYTGPVPFS</sequence>
<evidence type="ECO:0000256" key="7">
    <source>
        <dbReference type="RuleBase" id="RU003406"/>
    </source>
</evidence>
<dbReference type="PRINTS" id="PR00143">
    <property type="entry name" value="CITRTSNTHASE"/>
</dbReference>
<dbReference type="GO" id="GO:0006099">
    <property type="term" value="P:tricarboxylic acid cycle"/>
    <property type="evidence" value="ECO:0007669"/>
    <property type="project" value="UniProtKB-UniPathway"/>
</dbReference>
<evidence type="ECO:0000256" key="6">
    <source>
        <dbReference type="PIRSR" id="PIRSR001369-1"/>
    </source>
</evidence>
<dbReference type="Gene3D" id="1.10.230.10">
    <property type="entry name" value="Cytochrome P450-Terp, domain 2"/>
    <property type="match status" value="1"/>
</dbReference>
<dbReference type="PANTHER" id="PTHR11739">
    <property type="entry name" value="CITRATE SYNTHASE"/>
    <property type="match status" value="1"/>
</dbReference>
<feature type="active site" evidence="6">
    <location>
        <position position="255"/>
    </location>
</feature>
<evidence type="ECO:0000256" key="4">
    <source>
        <dbReference type="ARBA" id="ARBA00049288"/>
    </source>
</evidence>
<dbReference type="AlphaFoldDB" id="A0A0C2W4I1"/>
<dbReference type="EMBL" id="JXRR01000008">
    <property type="protein sequence ID" value="KIL50963.1"/>
    <property type="molecule type" value="Genomic_DNA"/>
</dbReference>
<evidence type="ECO:0000256" key="5">
    <source>
        <dbReference type="PIRNR" id="PIRNR001369"/>
    </source>
</evidence>
<dbReference type="PATRIC" id="fig|220754.4.peg.864"/>
<gene>
    <name evidence="8" type="ORF">KR50_08440</name>
</gene>
<dbReference type="PROSITE" id="PS00480">
    <property type="entry name" value="CITRATE_SYNTHASE"/>
    <property type="match status" value="1"/>
</dbReference>
<evidence type="ECO:0000256" key="1">
    <source>
        <dbReference type="ARBA" id="ARBA00005163"/>
    </source>
</evidence>
<dbReference type="PIRSF" id="PIRSF001369">
    <property type="entry name" value="Citrate_synth"/>
    <property type="match status" value="1"/>
</dbReference>